<evidence type="ECO:0000256" key="1">
    <source>
        <dbReference type="SAM" id="Phobius"/>
    </source>
</evidence>
<name>A0A9X2G4Y8_9GAMM</name>
<dbReference type="Pfam" id="PF11739">
    <property type="entry name" value="YdbH-like"/>
    <property type="match status" value="2"/>
</dbReference>
<dbReference type="AlphaFoldDB" id="A0A9X2G4Y8"/>
<keyword evidence="1" id="KW-0472">Membrane</keyword>
<accession>A0A9X2G4Y8</accession>
<dbReference type="Proteomes" id="UP001139474">
    <property type="component" value="Unassembled WGS sequence"/>
</dbReference>
<keyword evidence="1" id="KW-0812">Transmembrane</keyword>
<keyword evidence="1" id="KW-1133">Transmembrane helix</keyword>
<dbReference type="RefSeq" id="WP_253619877.1">
    <property type="nucleotide sequence ID" value="NZ_JAMZDE010000008.1"/>
</dbReference>
<comment type="caution">
    <text evidence="2">The sequence shown here is derived from an EMBL/GenBank/DDBJ whole genome shotgun (WGS) entry which is preliminary data.</text>
</comment>
<gene>
    <name evidence="2" type="ORF">NJR55_10395</name>
</gene>
<evidence type="ECO:0000313" key="3">
    <source>
        <dbReference type="Proteomes" id="UP001139474"/>
    </source>
</evidence>
<organism evidence="2 3">
    <name type="scientific">Idiomarina rhizosphaerae</name>
    <dbReference type="NCBI Taxonomy" id="2961572"/>
    <lineage>
        <taxon>Bacteria</taxon>
        <taxon>Pseudomonadati</taxon>
        <taxon>Pseudomonadota</taxon>
        <taxon>Gammaproteobacteria</taxon>
        <taxon>Alteromonadales</taxon>
        <taxon>Idiomarinaceae</taxon>
        <taxon>Idiomarina</taxon>
    </lineage>
</organism>
<reference evidence="2" key="1">
    <citation type="submission" date="2022-06" db="EMBL/GenBank/DDBJ databases">
        <title>Idiomarina rhizosphaerae M1R2S28.</title>
        <authorList>
            <person name="Sun J.-Q."/>
            <person name="Li L.-F."/>
        </authorList>
    </citation>
    <scope>NUCLEOTIDE SEQUENCE</scope>
    <source>
        <strain evidence="2">M1R2S28</strain>
    </source>
</reference>
<protein>
    <submittedName>
        <fullName evidence="2">YdbH domain-containing protein</fullName>
    </submittedName>
</protein>
<sequence length="792" mass="86970">MKLWRVISFGSSMLLTLLLIAFAIALFGYFYLNQQLKLAGVTDWVVEFEKLTTSHIVIKRLEITIDSLPESSGASSTAAVNLTQIFSMEMPALLPERIDIKSLQLKGRLLPESVSASLSLINKQQLQLELNSQEPLVAALRVIRRGNQVKLKARYDNALLQANYDYNSGKLKAGGSYLLAAQQFADKITTEPVSVDAKWNGSLSPNIESATVESLIAELSGELVVSIAQPTLIEVTSSTTTATGELQLNLNKGIMNSYQLELNGDTENLASLIESDLPLQLSSLSWELNSRDSLGVSLLNAQQAVNKARWPLTATAVAKGEKNETIRLASELSIQQKQWQFNSLELDYVQLNADTIKFPVAGQLMAINKLTSKFAGTVTSTATELHSTAPTRIELNAFDNDALAILNFNQIYYPYSEPHNALAEFDLNIHSNAINFEPIRNLEAVFDSKFQYQQQQLTGDGELVLGDHIKVAHHSQINSDRLKSEIEVAKFNWQQIPQLDALLATMMPQLVVSKAAISGQTDVTYSIKSKRWGLDNGQLEIQQGDWVFDTLSVVNSNIDFGFSANNEQLKINNAKLYIGSVQQGFALGPIRAEFGAQLPFQQPMQSTLNLTSHTIKALGGSISIPNQSYSLSNSFALPIVFEEISLGELMRQYPSNKISIDGEVSGTIPVHWDSNQLTVERGYLDALAPGGHLQVDSSALVQLAGSNPSLQTLAGVLGNFYYNQLSTTVDYNDNGKLTLAVQLKGSNPELENGRPVELNVSLEEDLPALIKGLQISNSLNDVIRKRVQQKIN</sequence>
<feature type="transmembrane region" description="Helical" evidence="1">
    <location>
        <begin position="12"/>
        <end position="32"/>
    </location>
</feature>
<evidence type="ECO:0000313" key="2">
    <source>
        <dbReference type="EMBL" id="MCP1339993.1"/>
    </source>
</evidence>
<proteinExistence type="predicted"/>
<keyword evidence="3" id="KW-1185">Reference proteome</keyword>
<dbReference type="InterPro" id="IPR021730">
    <property type="entry name" value="YdbH"/>
</dbReference>
<dbReference type="EMBL" id="JAMZDE010000008">
    <property type="protein sequence ID" value="MCP1339993.1"/>
    <property type="molecule type" value="Genomic_DNA"/>
</dbReference>